<keyword evidence="4" id="KW-1185">Reference proteome</keyword>
<evidence type="ECO:0000256" key="2">
    <source>
        <dbReference type="SAM" id="Phobius"/>
    </source>
</evidence>
<protein>
    <recommendedName>
        <fullName evidence="5">DUF3099 domain-containing protein</fullName>
    </recommendedName>
</protein>
<evidence type="ECO:0000313" key="3">
    <source>
        <dbReference type="EMBL" id="MFC6904952.1"/>
    </source>
</evidence>
<feature type="compositionally biased region" description="Basic and acidic residues" evidence="1">
    <location>
        <begin position="113"/>
        <end position="122"/>
    </location>
</feature>
<feature type="compositionally biased region" description="Acidic residues" evidence="1">
    <location>
        <begin position="169"/>
        <end position="183"/>
    </location>
</feature>
<keyword evidence="2" id="KW-0472">Membrane</keyword>
<gene>
    <name evidence="3" type="ORF">ACFQGH_07020</name>
</gene>
<feature type="compositionally biased region" description="Basic and acidic residues" evidence="1">
    <location>
        <begin position="132"/>
        <end position="168"/>
    </location>
</feature>
<feature type="region of interest" description="Disordered" evidence="1">
    <location>
        <begin position="73"/>
        <end position="189"/>
    </location>
</feature>
<proteinExistence type="predicted"/>
<keyword evidence="2" id="KW-0812">Transmembrane</keyword>
<reference evidence="3 4" key="1">
    <citation type="journal article" date="2019" name="Int. J. Syst. Evol. Microbiol.">
        <title>The Global Catalogue of Microorganisms (GCM) 10K type strain sequencing project: providing services to taxonomists for standard genome sequencing and annotation.</title>
        <authorList>
            <consortium name="The Broad Institute Genomics Platform"/>
            <consortium name="The Broad Institute Genome Sequencing Center for Infectious Disease"/>
            <person name="Wu L."/>
            <person name="Ma J."/>
        </authorList>
    </citation>
    <scope>NUCLEOTIDE SEQUENCE [LARGE SCALE GENOMIC DNA]</scope>
    <source>
        <strain evidence="3 4">CGMCC 1.3240</strain>
    </source>
</reference>
<dbReference type="AlphaFoldDB" id="A0ABD5V0J9"/>
<keyword evidence="2" id="KW-1133">Transmembrane helix</keyword>
<evidence type="ECO:0000313" key="4">
    <source>
        <dbReference type="Proteomes" id="UP001596312"/>
    </source>
</evidence>
<evidence type="ECO:0008006" key="5">
    <source>
        <dbReference type="Google" id="ProtNLM"/>
    </source>
</evidence>
<evidence type="ECO:0000256" key="1">
    <source>
        <dbReference type="SAM" id="MobiDB-lite"/>
    </source>
</evidence>
<dbReference type="Proteomes" id="UP001596312">
    <property type="component" value="Unassembled WGS sequence"/>
</dbReference>
<feature type="transmembrane region" description="Helical" evidence="2">
    <location>
        <begin position="27"/>
        <end position="46"/>
    </location>
</feature>
<accession>A0ABD5V0J9</accession>
<dbReference type="RefSeq" id="WP_340603467.1">
    <property type="nucleotide sequence ID" value="NZ_JBBMXV010000002.1"/>
</dbReference>
<comment type="caution">
    <text evidence="3">The sequence shown here is derived from an EMBL/GenBank/DDBJ whole genome shotgun (WGS) entry which is preliminary data.</text>
</comment>
<name>A0ABD5V0J9_9EURY</name>
<sequence length="189" mass="20128">MTARTDPGPTSAITERARGFWAYYRRYTTTAIHAAATAALTAFGLLLFIDPAFAWLAIAAYVLPPVILYATGRDVGEDPDETERPESGVRSRSPGNGSDRDADGSDADADGADADHDGVDRDSDGDDFDADGPDRDHDGPDRDSDGDGIDRDHDGPDRDHDGIDRDVDGTDFDIDGPDGDADADLDRDG</sequence>
<feature type="transmembrane region" description="Helical" evidence="2">
    <location>
        <begin position="52"/>
        <end position="70"/>
    </location>
</feature>
<dbReference type="EMBL" id="JBHSXQ010000002">
    <property type="protein sequence ID" value="MFC6904952.1"/>
    <property type="molecule type" value="Genomic_DNA"/>
</dbReference>
<organism evidence="3 4">
    <name type="scientific">Halalkalicoccus tibetensis</name>
    <dbReference type="NCBI Taxonomy" id="175632"/>
    <lineage>
        <taxon>Archaea</taxon>
        <taxon>Methanobacteriati</taxon>
        <taxon>Methanobacteriota</taxon>
        <taxon>Stenosarchaea group</taxon>
        <taxon>Halobacteria</taxon>
        <taxon>Halobacteriales</taxon>
        <taxon>Halococcaceae</taxon>
        <taxon>Halalkalicoccus</taxon>
    </lineage>
</organism>